<dbReference type="Proteomes" id="UP000182312">
    <property type="component" value="Unassembled WGS sequence"/>
</dbReference>
<keyword evidence="5" id="KW-1185">Reference proteome</keyword>
<evidence type="ECO:0000313" key="6">
    <source>
        <dbReference type="Proteomes" id="UP000182312"/>
    </source>
</evidence>
<evidence type="ECO:0000259" key="2">
    <source>
        <dbReference type="Pfam" id="PF11127"/>
    </source>
</evidence>
<reference evidence="4 6" key="3">
    <citation type="submission" date="2016-10" db="EMBL/GenBank/DDBJ databases">
        <authorList>
            <person name="de Groot N.N."/>
        </authorList>
    </citation>
    <scope>NUCLEOTIDE SEQUENCE [LARGE SCALE GENOMIC DNA]</scope>
    <source>
        <strain evidence="4 6">CGMCC 1.6117</strain>
    </source>
</reference>
<dbReference type="InterPro" id="IPR021309">
    <property type="entry name" value="YgaP-like_TM"/>
</dbReference>
<dbReference type="Pfam" id="PF11127">
    <property type="entry name" value="YgaP-like_TM"/>
    <property type="match status" value="1"/>
</dbReference>
<evidence type="ECO:0000256" key="1">
    <source>
        <dbReference type="SAM" id="Phobius"/>
    </source>
</evidence>
<sequence length="70" mass="7435">MSRNLGQTDRILRLVAGLIIAAVAWLYGGGWPILGPVLWLVAAVLVLTAGFATCPAYRLLGLSSCPLKKQ</sequence>
<dbReference type="EMBL" id="JRKN01000007">
    <property type="protein sequence ID" value="KGJ05198.1"/>
    <property type="molecule type" value="Genomic_DNA"/>
</dbReference>
<accession>A0A099F4H8</accession>
<feature type="transmembrane region" description="Helical" evidence="1">
    <location>
        <begin position="12"/>
        <end position="31"/>
    </location>
</feature>
<dbReference type="Proteomes" id="UP000029846">
    <property type="component" value="Unassembled WGS sequence"/>
</dbReference>
<proteinExistence type="predicted"/>
<dbReference type="OrthoDB" id="9804804at2"/>
<dbReference type="EMBL" id="FOJO01000003">
    <property type="protein sequence ID" value="SFA43605.1"/>
    <property type="molecule type" value="Genomic_DNA"/>
</dbReference>
<keyword evidence="1" id="KW-0472">Membrane</keyword>
<organism evidence="3 5">
    <name type="scientific">Paracoccus halophilus</name>
    <dbReference type="NCBI Taxonomy" id="376733"/>
    <lineage>
        <taxon>Bacteria</taxon>
        <taxon>Pseudomonadati</taxon>
        <taxon>Pseudomonadota</taxon>
        <taxon>Alphaproteobacteria</taxon>
        <taxon>Rhodobacterales</taxon>
        <taxon>Paracoccaceae</taxon>
        <taxon>Paracoccus</taxon>
    </lineage>
</organism>
<dbReference type="RefSeq" id="WP_036739920.1">
    <property type="nucleotide sequence ID" value="NZ_FOJO01000003.1"/>
</dbReference>
<dbReference type="AlphaFoldDB" id="A0A099F4H8"/>
<evidence type="ECO:0000313" key="3">
    <source>
        <dbReference type="EMBL" id="KGJ05198.1"/>
    </source>
</evidence>
<dbReference type="STRING" id="376733.SAMN04487972_10363"/>
<feature type="transmembrane region" description="Helical" evidence="1">
    <location>
        <begin position="37"/>
        <end position="60"/>
    </location>
</feature>
<evidence type="ECO:0000313" key="4">
    <source>
        <dbReference type="EMBL" id="SFA43605.1"/>
    </source>
</evidence>
<gene>
    <name evidence="3" type="ORF">IT41_07400</name>
    <name evidence="4" type="ORF">SAMN04487972_10363</name>
</gene>
<name>A0A099F4H8_9RHOB</name>
<keyword evidence="1" id="KW-1133">Transmembrane helix</keyword>
<dbReference type="eggNOG" id="ENOG503149N">
    <property type="taxonomic scope" value="Bacteria"/>
</dbReference>
<feature type="domain" description="Inner membrane protein YgaP-like transmembrane" evidence="2">
    <location>
        <begin position="1"/>
        <end position="67"/>
    </location>
</feature>
<evidence type="ECO:0000313" key="5">
    <source>
        <dbReference type="Proteomes" id="UP000029846"/>
    </source>
</evidence>
<reference evidence="3 5" key="2">
    <citation type="submission" date="2014-10" db="EMBL/GenBank/DDBJ databases">
        <title>Paracoccus sanguinis sp. nov., isolated from clinical specimens of New York State patients.</title>
        <authorList>
            <person name="Mingle L.A."/>
            <person name="Cole J.A."/>
            <person name="Lapierre P."/>
            <person name="Musser K.A."/>
        </authorList>
    </citation>
    <scope>NUCLEOTIDE SEQUENCE [LARGE SCALE GENOMIC DNA]</scope>
    <source>
        <strain evidence="3 5">JCM 14014</strain>
    </source>
</reference>
<reference evidence="3 5" key="1">
    <citation type="submission" date="2014-09" db="EMBL/GenBank/DDBJ databases">
        <authorList>
            <person name="McGinnis J.M."/>
            <person name="Wolfgang W.J."/>
        </authorList>
    </citation>
    <scope>NUCLEOTIDE SEQUENCE [LARGE SCALE GENOMIC DNA]</scope>
    <source>
        <strain evidence="3 5">JCM 14014</strain>
    </source>
</reference>
<protein>
    <recommendedName>
        <fullName evidence="2">Inner membrane protein YgaP-like transmembrane domain-containing protein</fullName>
    </recommendedName>
</protein>
<keyword evidence="1" id="KW-0812">Transmembrane</keyword>